<evidence type="ECO:0000313" key="6">
    <source>
        <dbReference type="EMBL" id="QKJ88388.1"/>
    </source>
</evidence>
<comment type="cofactor">
    <cofactor evidence="1">
        <name>Zn(2+)</name>
        <dbReference type="ChEBI" id="CHEBI:29105"/>
    </cofactor>
</comment>
<protein>
    <recommendedName>
        <fullName evidence="5">Succinylglutamate desuccinylase/Aspartoacylase catalytic domain-containing protein</fullName>
    </recommendedName>
</protein>
<dbReference type="InterPro" id="IPR055438">
    <property type="entry name" value="AstE_AspA_cat"/>
</dbReference>
<sequence length="326" mass="35946">MIAKHQIGESGLLRWGNLTFPHPALRDLTLPWFTIEADQPGPKLAIVAGMHPNEVSSMEAALRLKDYFAGQLVRGSVTILPILNMPGLYSHAEFVCPPDNKNLNFLSPGSLEGSFSEVLIHQVLHLWAQDADVFIDLHGGDLREEVAKFVMCQLTGNAEFDRTTRQLAHQFDADAIVEFAAEQTNNRGRATNELPWLGRHAVMSEGGANGILDEESVLFHVNGVANLTRHLGLTVDAAVARKRENVVVHNFDKIEAPHSGRLYLEVKTGERVVAGQRLGWMTNLFGEWQADLIAPFTGLVLMVVNHNITSQGEWLISLAPLEDEAA</sequence>
<dbReference type="PIRSF" id="PIRSF039012">
    <property type="entry name" value="ASP"/>
    <property type="match status" value="1"/>
</dbReference>
<dbReference type="GO" id="GO:0016811">
    <property type="term" value="F:hydrolase activity, acting on carbon-nitrogen (but not peptide) bonds, in linear amides"/>
    <property type="evidence" value="ECO:0007669"/>
    <property type="project" value="InterPro"/>
</dbReference>
<dbReference type="Gene3D" id="3.40.630.10">
    <property type="entry name" value="Zn peptidases"/>
    <property type="match status" value="1"/>
</dbReference>
<gene>
    <name evidence="6" type="ORF">PMPD1_3471</name>
</gene>
<accession>A0A6M8UCJ2</accession>
<evidence type="ECO:0000256" key="4">
    <source>
        <dbReference type="ARBA" id="ARBA00022833"/>
    </source>
</evidence>
<keyword evidence="2" id="KW-0479">Metal-binding</keyword>
<keyword evidence="7" id="KW-1185">Reference proteome</keyword>
<dbReference type="EMBL" id="CP054212">
    <property type="protein sequence ID" value="QKJ88388.1"/>
    <property type="molecule type" value="Genomic_DNA"/>
</dbReference>
<dbReference type="KEGG" id="pmak:PMPD1_3471"/>
<dbReference type="GO" id="GO:0016788">
    <property type="term" value="F:hydrolase activity, acting on ester bonds"/>
    <property type="evidence" value="ECO:0007669"/>
    <property type="project" value="InterPro"/>
</dbReference>
<organism evidence="6 7">
    <name type="scientific">Paramixta manurensis</name>
    <dbReference type="NCBI Taxonomy" id="2740817"/>
    <lineage>
        <taxon>Bacteria</taxon>
        <taxon>Pseudomonadati</taxon>
        <taxon>Pseudomonadota</taxon>
        <taxon>Gammaproteobacteria</taxon>
        <taxon>Enterobacterales</taxon>
        <taxon>Erwiniaceae</taxon>
        <taxon>Paramixta</taxon>
    </lineage>
</organism>
<dbReference type="GO" id="GO:0046872">
    <property type="term" value="F:metal ion binding"/>
    <property type="evidence" value="ECO:0007669"/>
    <property type="project" value="UniProtKB-KW"/>
</dbReference>
<dbReference type="PANTHER" id="PTHR37326">
    <property type="entry name" value="BLL3975 PROTEIN"/>
    <property type="match status" value="1"/>
</dbReference>
<dbReference type="Pfam" id="PF24827">
    <property type="entry name" value="AstE_AspA_cat"/>
    <property type="match status" value="1"/>
</dbReference>
<reference evidence="6 7" key="1">
    <citation type="submission" date="2020-06" db="EMBL/GenBank/DDBJ databases">
        <title>Genome sequence of Paramixta manurensis strain PD-1.</title>
        <authorList>
            <person name="Lee C.W."/>
            <person name="Kim J."/>
        </authorList>
    </citation>
    <scope>NUCLEOTIDE SEQUENCE [LARGE SCALE GENOMIC DNA]</scope>
    <source>
        <strain evidence="6 7">PD-1</strain>
    </source>
</reference>
<evidence type="ECO:0000256" key="3">
    <source>
        <dbReference type="ARBA" id="ARBA00022801"/>
    </source>
</evidence>
<evidence type="ECO:0000256" key="2">
    <source>
        <dbReference type="ARBA" id="ARBA00022723"/>
    </source>
</evidence>
<dbReference type="SUPFAM" id="SSF53187">
    <property type="entry name" value="Zn-dependent exopeptidases"/>
    <property type="match status" value="1"/>
</dbReference>
<name>A0A6M8UCJ2_9GAMM</name>
<evidence type="ECO:0000256" key="1">
    <source>
        <dbReference type="ARBA" id="ARBA00001947"/>
    </source>
</evidence>
<evidence type="ECO:0000259" key="5">
    <source>
        <dbReference type="Pfam" id="PF24827"/>
    </source>
</evidence>
<keyword evidence="4" id="KW-0862">Zinc</keyword>
<dbReference type="AlphaFoldDB" id="A0A6M8UCJ2"/>
<dbReference type="InterPro" id="IPR043795">
    <property type="entry name" value="N-alpha-Ac-DABA-like"/>
</dbReference>
<feature type="domain" description="Succinylglutamate desuccinylase/Aspartoacylase catalytic" evidence="5">
    <location>
        <begin position="40"/>
        <end position="231"/>
    </location>
</feature>
<dbReference type="RefSeq" id="WP_173635254.1">
    <property type="nucleotide sequence ID" value="NZ_CP054212.1"/>
</dbReference>
<keyword evidence="3" id="KW-0378">Hydrolase</keyword>
<dbReference type="InterPro" id="IPR053138">
    <property type="entry name" value="N-alpha-Ac-DABA_deacetylase"/>
</dbReference>
<dbReference type="Proteomes" id="UP000505325">
    <property type="component" value="Chromosome"/>
</dbReference>
<proteinExistence type="predicted"/>
<evidence type="ECO:0000313" key="7">
    <source>
        <dbReference type="Proteomes" id="UP000505325"/>
    </source>
</evidence>
<dbReference type="PANTHER" id="PTHR37326:SF1">
    <property type="entry name" value="BLL3975 PROTEIN"/>
    <property type="match status" value="1"/>
</dbReference>